<dbReference type="AlphaFoldDB" id="A0A177MN17"/>
<dbReference type="RefSeq" id="WP_064007090.1">
    <property type="nucleotide sequence ID" value="NZ_LUUG01000045.1"/>
</dbReference>
<evidence type="ECO:0000256" key="2">
    <source>
        <dbReference type="ARBA" id="ARBA00022723"/>
    </source>
</evidence>
<gene>
    <name evidence="7" type="ORF">A1332_07430</name>
    <name evidence="6" type="ORF">A1353_07630</name>
</gene>
<evidence type="ECO:0000313" key="6">
    <source>
        <dbReference type="EMBL" id="OAI07217.1"/>
    </source>
</evidence>
<evidence type="ECO:0000313" key="8">
    <source>
        <dbReference type="Proteomes" id="UP000077763"/>
    </source>
</evidence>
<protein>
    <recommendedName>
        <fullName evidence="5">4Fe-4S Mo/W bis-MGD-type domain-containing protein</fullName>
    </recommendedName>
</protein>
<evidence type="ECO:0000313" key="7">
    <source>
        <dbReference type="EMBL" id="OAI08312.1"/>
    </source>
</evidence>
<dbReference type="EMBL" id="LUUH01000029">
    <property type="protein sequence ID" value="OAI07217.1"/>
    <property type="molecule type" value="Genomic_DNA"/>
</dbReference>
<dbReference type="GO" id="GO:0018818">
    <property type="term" value="F:acetylene hydratase activity"/>
    <property type="evidence" value="ECO:0007669"/>
    <property type="project" value="InterPro"/>
</dbReference>
<dbReference type="CDD" id="cd02781">
    <property type="entry name" value="MopB_CT_Acetylene-hydratase"/>
    <property type="match status" value="1"/>
</dbReference>
<dbReference type="InterPro" id="IPR006657">
    <property type="entry name" value="MoPterin_dinucl-bd_dom"/>
</dbReference>
<proteinExistence type="inferred from homology"/>
<dbReference type="Gene3D" id="2.20.25.90">
    <property type="entry name" value="ADC-like domains"/>
    <property type="match status" value="1"/>
</dbReference>
<dbReference type="PROSITE" id="PS51669">
    <property type="entry name" value="4FE4S_MOW_BIS_MGD"/>
    <property type="match status" value="1"/>
</dbReference>
<dbReference type="GO" id="GO:0016491">
    <property type="term" value="F:oxidoreductase activity"/>
    <property type="evidence" value="ECO:0007669"/>
    <property type="project" value="InterPro"/>
</dbReference>
<dbReference type="SUPFAM" id="SSF50692">
    <property type="entry name" value="ADC-like"/>
    <property type="match status" value="1"/>
</dbReference>
<dbReference type="Gene3D" id="3.40.228.10">
    <property type="entry name" value="Dimethylsulfoxide Reductase, domain 2"/>
    <property type="match status" value="1"/>
</dbReference>
<dbReference type="Gene3D" id="3.40.50.740">
    <property type="match status" value="1"/>
</dbReference>
<keyword evidence="3" id="KW-0408">Iron</keyword>
<evidence type="ECO:0000256" key="4">
    <source>
        <dbReference type="ARBA" id="ARBA00023014"/>
    </source>
</evidence>
<dbReference type="InterPro" id="IPR006656">
    <property type="entry name" value="Mopterin_OxRdtase"/>
</dbReference>
<evidence type="ECO:0000256" key="3">
    <source>
        <dbReference type="ARBA" id="ARBA00023004"/>
    </source>
</evidence>
<dbReference type="Proteomes" id="UP000078090">
    <property type="component" value="Unassembled WGS sequence"/>
</dbReference>
<dbReference type="PANTHER" id="PTHR43742:SF6">
    <property type="entry name" value="OXIDOREDUCTASE YYAE-RELATED"/>
    <property type="match status" value="1"/>
</dbReference>
<evidence type="ECO:0000313" key="9">
    <source>
        <dbReference type="Proteomes" id="UP000078090"/>
    </source>
</evidence>
<evidence type="ECO:0000256" key="1">
    <source>
        <dbReference type="ARBA" id="ARBA00010312"/>
    </source>
</evidence>
<dbReference type="GO" id="GO:0051536">
    <property type="term" value="F:iron-sulfur cluster binding"/>
    <property type="evidence" value="ECO:0007669"/>
    <property type="project" value="UniProtKB-KW"/>
</dbReference>
<keyword evidence="2" id="KW-0479">Metal-binding</keyword>
<dbReference type="InterPro" id="IPR009010">
    <property type="entry name" value="Asp_de-COase-like_dom_sf"/>
</dbReference>
<dbReference type="InterPro" id="IPR050612">
    <property type="entry name" value="Prok_Mopterin_Oxidored"/>
</dbReference>
<name>A0A177MN17_METMH</name>
<comment type="similarity">
    <text evidence="1">Belongs to the prokaryotic molybdopterin-containing oxidoreductase family.</text>
</comment>
<dbReference type="GO" id="GO:0043546">
    <property type="term" value="F:molybdopterin cofactor binding"/>
    <property type="evidence" value="ECO:0007669"/>
    <property type="project" value="InterPro"/>
</dbReference>
<dbReference type="Proteomes" id="UP000077763">
    <property type="component" value="Unassembled WGS sequence"/>
</dbReference>
<dbReference type="PANTHER" id="PTHR43742">
    <property type="entry name" value="TRIMETHYLAMINE-N-OXIDE REDUCTASE"/>
    <property type="match status" value="1"/>
</dbReference>
<dbReference type="EMBL" id="LUUG01000045">
    <property type="protein sequence ID" value="OAI08312.1"/>
    <property type="molecule type" value="Genomic_DNA"/>
</dbReference>
<keyword evidence="4" id="KW-0411">Iron-sulfur</keyword>
<comment type="caution">
    <text evidence="6">The sequence shown here is derived from an EMBL/GenBank/DDBJ whole genome shotgun (WGS) entry which is preliminary data.</text>
</comment>
<accession>A0A177MN17</accession>
<dbReference type="SMART" id="SM00926">
    <property type="entry name" value="Molybdop_Fe4S4"/>
    <property type="match status" value="1"/>
</dbReference>
<dbReference type="OrthoDB" id="9810782at2"/>
<dbReference type="SUPFAM" id="SSF53706">
    <property type="entry name" value="Formate dehydrogenase/DMSO reductase, domains 1-3"/>
    <property type="match status" value="1"/>
</dbReference>
<sequence>MSKETKWVICSTCDINCGLLVTVEDGKVKSIKKNPDHPLTPNSICIKGANANKYITHPDRLTHALKRVGERGSGQWEQISTKQALDEIADKMKKLIAEDGPETIGSTYGWSSNAGAASRRFMNLLGSPNWTWTGYVCLANSTVPSKATYGFWQFPDFHNTKCIVLLGHAPGPQRWTAEYLWIKDALDRGAKLIVTDPRRNSYSDQADIFLQVKPATDSAYLLAWINVIIYEDLYDKEFVKKWTVGFEQLTERVKDYTPEWASEITGAPADKIRESARMYATTGPAVIPWGAVPDHHANSTQTLRALTILRSITGNLDVPGGELLMGYHPEISSDDEFELNERLSPEQRKKQLGVDRFKLLSWETLEKTGPAMEKVWGKKYSNQVSGGAMAHPASMWEAMKTGKPYRLRALISQCNNTLNSYPNTTHIYEGLMNLDLLVVMDLIKSPTAQIADYILPATHWLERPNLFNYWDWIPIYQGGEQAVEAPEECMHDWMLWRELGVRLGQEKDWPWKSMEEAYDERLAPAGLTWQKLSTQDRASAPELGFKKYEQTGFGTPSGKVELYSSIFEELGYDPLPSWIEPPDSHVRKPELAKSHPLTFFTGMRENYWFHSFGLGRSIKELRGREPDPRMQIHPDTAYDLDLSDGDWAWVESTSGKRIKLRSWLSNDTHPNVVRVPHGWWYPETTGSEEPGAALSSLWKSADAVILHDSDEYCDKEQGNFQLRGLACKVYKVEDGTEGTSYAI</sequence>
<dbReference type="Pfam" id="PF01568">
    <property type="entry name" value="Molydop_binding"/>
    <property type="match status" value="1"/>
</dbReference>
<dbReference type="GO" id="GO:0046872">
    <property type="term" value="F:metal ion binding"/>
    <property type="evidence" value="ECO:0007669"/>
    <property type="project" value="UniProtKB-KW"/>
</dbReference>
<dbReference type="Pfam" id="PF00384">
    <property type="entry name" value="Molybdopterin"/>
    <property type="match status" value="1"/>
</dbReference>
<reference evidence="8 9" key="1">
    <citation type="submission" date="2016-03" db="EMBL/GenBank/DDBJ databases">
        <authorList>
            <person name="Ploux O."/>
        </authorList>
    </citation>
    <scope>NUCLEOTIDE SEQUENCE [LARGE SCALE GENOMIC DNA]</scope>
    <source>
        <strain evidence="7 9">R-45363</strain>
        <strain evidence="6 8">R-45371</strain>
    </source>
</reference>
<dbReference type="Pfam" id="PF04879">
    <property type="entry name" value="Molybdop_Fe4S4"/>
    <property type="match status" value="1"/>
</dbReference>
<dbReference type="InterPro" id="IPR006963">
    <property type="entry name" value="Mopterin_OxRdtase_4Fe-4S_dom"/>
</dbReference>
<feature type="domain" description="4Fe-4S Mo/W bis-MGD-type" evidence="5">
    <location>
        <begin position="3"/>
        <end position="59"/>
    </location>
</feature>
<dbReference type="Gene3D" id="2.40.40.20">
    <property type="match status" value="1"/>
</dbReference>
<organism evidence="6 8">
    <name type="scientific">Methylomonas methanica</name>
    <dbReference type="NCBI Taxonomy" id="421"/>
    <lineage>
        <taxon>Bacteria</taxon>
        <taxon>Pseudomonadati</taxon>
        <taxon>Pseudomonadota</taxon>
        <taxon>Gammaproteobacteria</taxon>
        <taxon>Methylococcales</taxon>
        <taxon>Methylococcaceae</taxon>
        <taxon>Methylomonas</taxon>
    </lineage>
</organism>
<dbReference type="InterPro" id="IPR037949">
    <property type="entry name" value="MopB_CT_Acetylene-hydratase"/>
</dbReference>
<evidence type="ECO:0000259" key="5">
    <source>
        <dbReference type="PROSITE" id="PS51669"/>
    </source>
</evidence>